<keyword evidence="9" id="KW-0479">Metal-binding</keyword>
<accession>A0A219BA48</accession>
<evidence type="ECO:0000256" key="3">
    <source>
        <dbReference type="ARBA" id="ARBA00004555"/>
    </source>
</evidence>
<feature type="region of interest" description="Disordered" evidence="21">
    <location>
        <begin position="507"/>
        <end position="530"/>
    </location>
</feature>
<dbReference type="Gene3D" id="3.50.30.30">
    <property type="match status" value="1"/>
</dbReference>
<evidence type="ECO:0000256" key="19">
    <source>
        <dbReference type="ARBA" id="ARBA00025833"/>
    </source>
</evidence>
<keyword evidence="13" id="KW-0862">Zinc</keyword>
<dbReference type="GO" id="GO:0046872">
    <property type="term" value="F:metal ion binding"/>
    <property type="evidence" value="ECO:0007669"/>
    <property type="project" value="UniProtKB-KW"/>
</dbReference>
<evidence type="ECO:0000256" key="18">
    <source>
        <dbReference type="ARBA" id="ARBA00023228"/>
    </source>
</evidence>
<keyword evidence="7" id="KW-0121">Carboxypeptidase</keyword>
<dbReference type="Gene3D" id="3.40.630.10">
    <property type="entry name" value="Zn peptidases"/>
    <property type="match status" value="1"/>
</dbReference>
<protein>
    <recommendedName>
        <fullName evidence="5">Carboxypeptidase Q</fullName>
    </recommendedName>
    <alternativeName>
        <fullName evidence="20">Plasma glutamate carboxypeptidase</fullName>
    </alternativeName>
</protein>
<dbReference type="InterPro" id="IPR039866">
    <property type="entry name" value="CPQ"/>
</dbReference>
<keyword evidence="18" id="KW-0458">Lysosome</keyword>
<feature type="domain" description="Peptidase M28" evidence="22">
    <location>
        <begin position="280"/>
        <end position="493"/>
    </location>
</feature>
<evidence type="ECO:0000256" key="9">
    <source>
        <dbReference type="ARBA" id="ARBA00022723"/>
    </source>
</evidence>
<dbReference type="GO" id="GO:0004180">
    <property type="term" value="F:carboxypeptidase activity"/>
    <property type="evidence" value="ECO:0007669"/>
    <property type="project" value="UniProtKB-KW"/>
</dbReference>
<dbReference type="Proteomes" id="UP000198462">
    <property type="component" value="Unassembled WGS sequence"/>
</dbReference>
<proteinExistence type="predicted"/>
<evidence type="ECO:0000256" key="16">
    <source>
        <dbReference type="ARBA" id="ARBA00023145"/>
    </source>
</evidence>
<evidence type="ECO:0000256" key="1">
    <source>
        <dbReference type="ARBA" id="ARBA00004240"/>
    </source>
</evidence>
<keyword evidence="10" id="KW-0732">Signal</keyword>
<dbReference type="PANTHER" id="PTHR12053:SF3">
    <property type="entry name" value="CARBOXYPEPTIDASE Q"/>
    <property type="match status" value="1"/>
</dbReference>
<dbReference type="EMBL" id="NFZT01000001">
    <property type="protein sequence ID" value="OWV34658.1"/>
    <property type="molecule type" value="Genomic_DNA"/>
</dbReference>
<dbReference type="GO" id="GO:0005764">
    <property type="term" value="C:lysosome"/>
    <property type="evidence" value="ECO:0007669"/>
    <property type="project" value="UniProtKB-SubCell"/>
</dbReference>
<evidence type="ECO:0000256" key="4">
    <source>
        <dbReference type="ARBA" id="ARBA00004613"/>
    </source>
</evidence>
<keyword evidence="17" id="KW-0325">Glycoprotein</keyword>
<comment type="caution">
    <text evidence="23">The sequence shown here is derived from an EMBL/GenBank/DDBJ whole genome shotgun (WGS) entry which is preliminary data.</text>
</comment>
<evidence type="ECO:0000256" key="8">
    <source>
        <dbReference type="ARBA" id="ARBA00022670"/>
    </source>
</evidence>
<evidence type="ECO:0000256" key="15">
    <source>
        <dbReference type="ARBA" id="ARBA00023049"/>
    </source>
</evidence>
<dbReference type="RefSeq" id="WP_088713361.1">
    <property type="nucleotide sequence ID" value="NZ_NFZT01000001.1"/>
</dbReference>
<dbReference type="GO" id="GO:0070573">
    <property type="term" value="F:metallodipeptidase activity"/>
    <property type="evidence" value="ECO:0007669"/>
    <property type="project" value="InterPro"/>
</dbReference>
<organism evidence="23 24">
    <name type="scientific">Pacificimonas flava</name>
    <dbReference type="NCBI Taxonomy" id="1234595"/>
    <lineage>
        <taxon>Bacteria</taxon>
        <taxon>Pseudomonadati</taxon>
        <taxon>Pseudomonadota</taxon>
        <taxon>Alphaproteobacteria</taxon>
        <taxon>Sphingomonadales</taxon>
        <taxon>Sphingosinicellaceae</taxon>
        <taxon>Pacificimonas</taxon>
    </lineage>
</organism>
<dbReference type="AlphaFoldDB" id="A0A219BA48"/>
<keyword evidence="11" id="KW-0378">Hydrolase</keyword>
<reference evidence="24" key="1">
    <citation type="submission" date="2017-05" db="EMBL/GenBank/DDBJ databases">
        <authorList>
            <person name="Lin X."/>
        </authorList>
    </citation>
    <scope>NUCLEOTIDE SEQUENCE [LARGE SCALE GENOMIC DNA]</scope>
    <source>
        <strain evidence="24">JLT2012</strain>
    </source>
</reference>
<evidence type="ECO:0000256" key="10">
    <source>
        <dbReference type="ARBA" id="ARBA00022729"/>
    </source>
</evidence>
<evidence type="ECO:0000256" key="5">
    <source>
        <dbReference type="ARBA" id="ARBA00014116"/>
    </source>
</evidence>
<dbReference type="SUPFAM" id="SSF53187">
    <property type="entry name" value="Zn-dependent exopeptidases"/>
    <property type="match status" value="1"/>
</dbReference>
<evidence type="ECO:0000256" key="21">
    <source>
        <dbReference type="SAM" id="MobiDB-lite"/>
    </source>
</evidence>
<keyword evidence="24" id="KW-1185">Reference proteome</keyword>
<dbReference type="InterPro" id="IPR007484">
    <property type="entry name" value="Peptidase_M28"/>
</dbReference>
<evidence type="ECO:0000256" key="13">
    <source>
        <dbReference type="ARBA" id="ARBA00022833"/>
    </source>
</evidence>
<keyword evidence="15" id="KW-0482">Metalloprotease</keyword>
<evidence type="ECO:0000256" key="17">
    <source>
        <dbReference type="ARBA" id="ARBA00023180"/>
    </source>
</evidence>
<keyword evidence="8" id="KW-0645">Protease</keyword>
<evidence type="ECO:0000256" key="12">
    <source>
        <dbReference type="ARBA" id="ARBA00022824"/>
    </source>
</evidence>
<evidence type="ECO:0000256" key="20">
    <source>
        <dbReference type="ARBA" id="ARBA00033328"/>
    </source>
</evidence>
<keyword evidence="14" id="KW-0333">Golgi apparatus</keyword>
<dbReference type="Pfam" id="PF04389">
    <property type="entry name" value="Peptidase_M28"/>
    <property type="match status" value="1"/>
</dbReference>
<sequence>MAAALLGGASVSTPVSADELDGRIDEIVAEGTSQSEVMLLAHELMDGIGGRLTNSPALHRAQGWAADKFAGWGLTNIHTEPFLFGPGWSFDNAYAQMIEPRHVDMTMIPVAWTPGTAEPIRAEIVVAPMSKPEHFDEWRGKLSGKIVLVSLPGTGDEPTRPAFRRLESKDIAERDRFEEETYDPDEANRRLERVRNPMLLDEFLAAEGALAWVKKSYRDGKLVHGSGYTHWPDLQPSLPAFELAAEDYRRLARLAKTGTPPTIEVYSDARFHDEDLEAENLFAEIPGTDRSAGYVMAGAHFDSWVAGDGAVDNGAGSVAIMEAARILSQLGVRPKRTIRFALWSGEEQGLHGSLAYVRAHLADRAAVPGDLIEDRYGWRYRWPLEKKPGHDDLKAYFNIDNGSGRLRGIYAEGNLAAARLLKSWLSPFAPLGAEQVVTSDTSGTDHVYMQAVGAPAFQFVQDPLDYGSRLHHTSADTLDHMRPEDMRQMSVVLAGMLYQAAMSDEELPRVPFPAEPNRTDPFAYDDPDED</sequence>
<keyword evidence="12" id="KW-0256">Endoplasmic reticulum</keyword>
<evidence type="ECO:0000313" key="23">
    <source>
        <dbReference type="EMBL" id="OWV34658.1"/>
    </source>
</evidence>
<dbReference type="PANTHER" id="PTHR12053">
    <property type="entry name" value="PROTEASE FAMILY M28 PLASMA GLUTAMATE CARBOXYPEPTIDASE-RELATED"/>
    <property type="match status" value="1"/>
</dbReference>
<comment type="subunit">
    <text evidence="19">Homodimer. The monomeric form is inactive while the homodimer is active.</text>
</comment>
<dbReference type="OrthoDB" id="9769665at2"/>
<dbReference type="GO" id="GO:0006508">
    <property type="term" value="P:proteolysis"/>
    <property type="evidence" value="ECO:0007669"/>
    <property type="project" value="UniProtKB-KW"/>
</dbReference>
<evidence type="ECO:0000313" key="24">
    <source>
        <dbReference type="Proteomes" id="UP000198462"/>
    </source>
</evidence>
<evidence type="ECO:0000256" key="11">
    <source>
        <dbReference type="ARBA" id="ARBA00022801"/>
    </source>
</evidence>
<evidence type="ECO:0000256" key="2">
    <source>
        <dbReference type="ARBA" id="ARBA00004371"/>
    </source>
</evidence>
<evidence type="ECO:0000256" key="7">
    <source>
        <dbReference type="ARBA" id="ARBA00022645"/>
    </source>
</evidence>
<evidence type="ECO:0000256" key="6">
    <source>
        <dbReference type="ARBA" id="ARBA00022525"/>
    </source>
</evidence>
<keyword evidence="16" id="KW-0865">Zymogen</keyword>
<gene>
    <name evidence="23" type="ORF">B5C34_05965</name>
</gene>
<keyword evidence="6" id="KW-0964">Secreted</keyword>
<comment type="subcellular location">
    <subcellularLocation>
        <location evidence="1">Endoplasmic reticulum</location>
    </subcellularLocation>
    <subcellularLocation>
        <location evidence="3">Golgi apparatus</location>
    </subcellularLocation>
    <subcellularLocation>
        <location evidence="2">Lysosome</location>
    </subcellularLocation>
    <subcellularLocation>
        <location evidence="4">Secreted</location>
    </subcellularLocation>
</comment>
<dbReference type="GO" id="GO:0005576">
    <property type="term" value="C:extracellular region"/>
    <property type="evidence" value="ECO:0007669"/>
    <property type="project" value="UniProtKB-SubCell"/>
</dbReference>
<name>A0A219BA48_9SPHN</name>
<evidence type="ECO:0000259" key="22">
    <source>
        <dbReference type="Pfam" id="PF04389"/>
    </source>
</evidence>
<evidence type="ECO:0000256" key="14">
    <source>
        <dbReference type="ARBA" id="ARBA00023034"/>
    </source>
</evidence>